<dbReference type="EMBL" id="LR796423">
    <property type="protein sequence ID" value="CAB4143362.1"/>
    <property type="molecule type" value="Genomic_DNA"/>
</dbReference>
<organism evidence="2">
    <name type="scientific">uncultured Caudovirales phage</name>
    <dbReference type="NCBI Taxonomy" id="2100421"/>
    <lineage>
        <taxon>Viruses</taxon>
        <taxon>Duplodnaviria</taxon>
        <taxon>Heunggongvirae</taxon>
        <taxon>Uroviricota</taxon>
        <taxon>Caudoviricetes</taxon>
        <taxon>Peduoviridae</taxon>
        <taxon>Maltschvirus</taxon>
        <taxon>Maltschvirus maltsch</taxon>
    </lineage>
</organism>
<proteinExistence type="predicted"/>
<protein>
    <submittedName>
        <fullName evidence="2">Uncharacterized protein</fullName>
    </submittedName>
</protein>
<feature type="transmembrane region" description="Helical" evidence="1">
    <location>
        <begin position="35"/>
        <end position="62"/>
    </location>
</feature>
<evidence type="ECO:0000256" key="1">
    <source>
        <dbReference type="SAM" id="Phobius"/>
    </source>
</evidence>
<keyword evidence="1" id="KW-0472">Membrane</keyword>
<keyword evidence="1" id="KW-1133">Transmembrane helix</keyword>
<reference evidence="2" key="1">
    <citation type="submission" date="2020-04" db="EMBL/GenBank/DDBJ databases">
        <authorList>
            <person name="Chiriac C."/>
            <person name="Salcher M."/>
            <person name="Ghai R."/>
            <person name="Kavagutti S V."/>
        </authorList>
    </citation>
    <scope>NUCLEOTIDE SEQUENCE</scope>
</reference>
<keyword evidence="1" id="KW-0812">Transmembrane</keyword>
<evidence type="ECO:0000313" key="2">
    <source>
        <dbReference type="EMBL" id="CAB4143362.1"/>
    </source>
</evidence>
<gene>
    <name evidence="2" type="ORF">UFOVP447_129</name>
</gene>
<sequence length="76" mass="8530">MGWIWFIVAVLLFGFLVYKLGGWDTNDDKVGLVGVIFFGALLWPFILAVAIVVGPFVGLYLLGERQRKKKQEKSGK</sequence>
<accession>A0A6J5MAX0</accession>
<name>A0A6J5MAX0_9CAUD</name>